<sequence length="139" mass="15726">MGEEMMDRFIGAGWAFPLRVGPTGGIALVRREQELEQAMRLILATYPGERPMRPAFGSRLRDFVFQTADAQTAAELAHEVRQSLQRWEPRVEVAAVEVTPDPDDPTVLYLDIQYLPKGANDPRNLVFPFYTIPDDGTDY</sequence>
<evidence type="ECO:0000259" key="1">
    <source>
        <dbReference type="Pfam" id="PF04965"/>
    </source>
</evidence>
<evidence type="ECO:0000313" key="3">
    <source>
        <dbReference type="Proteomes" id="UP000533598"/>
    </source>
</evidence>
<feature type="domain" description="IraD/Gp25-like" evidence="1">
    <location>
        <begin position="31"/>
        <end position="115"/>
    </location>
</feature>
<gene>
    <name evidence="2" type="ORF">HNR67_006125</name>
</gene>
<dbReference type="RefSeq" id="WP_312988381.1">
    <property type="nucleotide sequence ID" value="NZ_BAAAUI010000019.1"/>
</dbReference>
<protein>
    <submittedName>
        <fullName evidence="2">Phage baseplate assembly protein W</fullName>
    </submittedName>
</protein>
<dbReference type="EMBL" id="JACHMH010000001">
    <property type="protein sequence ID" value="MBB4680007.1"/>
    <property type="molecule type" value="Genomic_DNA"/>
</dbReference>
<dbReference type="InterPro" id="IPR007048">
    <property type="entry name" value="IraD/Gp25-like"/>
</dbReference>
<accession>A0A7W7CF03</accession>
<proteinExistence type="predicted"/>
<dbReference type="AlphaFoldDB" id="A0A7W7CF03"/>
<name>A0A7W7CF03_9PSEU</name>
<dbReference type="SUPFAM" id="SSF160719">
    <property type="entry name" value="gpW/gp25-like"/>
    <property type="match status" value="1"/>
</dbReference>
<dbReference type="Proteomes" id="UP000533598">
    <property type="component" value="Unassembled WGS sequence"/>
</dbReference>
<keyword evidence="3" id="KW-1185">Reference proteome</keyword>
<dbReference type="Pfam" id="PF04965">
    <property type="entry name" value="GPW_gp25"/>
    <property type="match status" value="1"/>
</dbReference>
<reference evidence="2 3" key="1">
    <citation type="submission" date="2020-08" db="EMBL/GenBank/DDBJ databases">
        <title>Sequencing the genomes of 1000 actinobacteria strains.</title>
        <authorList>
            <person name="Klenk H.-P."/>
        </authorList>
    </citation>
    <scope>NUCLEOTIDE SEQUENCE [LARGE SCALE GENOMIC DNA]</scope>
    <source>
        <strain evidence="2 3">DSM 44230</strain>
    </source>
</reference>
<comment type="caution">
    <text evidence="2">The sequence shown here is derived from an EMBL/GenBank/DDBJ whole genome shotgun (WGS) entry which is preliminary data.</text>
</comment>
<dbReference type="Gene3D" id="3.10.450.40">
    <property type="match status" value="1"/>
</dbReference>
<organism evidence="2 3">
    <name type="scientific">Crossiella cryophila</name>
    <dbReference type="NCBI Taxonomy" id="43355"/>
    <lineage>
        <taxon>Bacteria</taxon>
        <taxon>Bacillati</taxon>
        <taxon>Actinomycetota</taxon>
        <taxon>Actinomycetes</taxon>
        <taxon>Pseudonocardiales</taxon>
        <taxon>Pseudonocardiaceae</taxon>
        <taxon>Crossiella</taxon>
    </lineage>
</organism>
<evidence type="ECO:0000313" key="2">
    <source>
        <dbReference type="EMBL" id="MBB4680007.1"/>
    </source>
</evidence>